<dbReference type="InterPro" id="IPR050266">
    <property type="entry name" value="AB_hydrolase_sf"/>
</dbReference>
<sequence>MSVIRKKSLQNEPLLPWLPDSHIVTVENRGEFFVRRFQHSNPSAPTLLLLHGWTGCADTNFFSAYRQLAEKYSFVAIDHRGHGRGLRSQTPFTLEDCADDAAMVLAQLGIANVVVVGYSMGGPVGMLLWRQHPQVVASVVLCATALEWCATRAERNRWRVGRLLAPVFRMVSTPAVISRVVRRAMGRKSEIASLRPWIVGETRRNDAWAINQAGRALSRYDAREWARGIDVPVAVVVTTKDTLVLPHKQHALAGATAAHVVSLDADHMAVMNAPDKFATALRIAVDHVAFIGK</sequence>
<dbReference type="GO" id="GO:0016787">
    <property type="term" value="F:hydrolase activity"/>
    <property type="evidence" value="ECO:0007669"/>
    <property type="project" value="UniProtKB-KW"/>
</dbReference>
<dbReference type="InterPro" id="IPR000073">
    <property type="entry name" value="AB_hydrolase_1"/>
</dbReference>
<accession>A0A6J6KRT0</accession>
<keyword evidence="1" id="KW-0378">Hydrolase</keyword>
<dbReference type="Gene3D" id="3.40.50.1820">
    <property type="entry name" value="alpha/beta hydrolase"/>
    <property type="match status" value="1"/>
</dbReference>
<reference evidence="3" key="1">
    <citation type="submission" date="2020-05" db="EMBL/GenBank/DDBJ databases">
        <authorList>
            <person name="Chiriac C."/>
            <person name="Salcher M."/>
            <person name="Ghai R."/>
            <person name="Kavagutti S V."/>
        </authorList>
    </citation>
    <scope>NUCLEOTIDE SEQUENCE</scope>
</reference>
<dbReference type="AlphaFoldDB" id="A0A6J6KRT0"/>
<dbReference type="InterPro" id="IPR029058">
    <property type="entry name" value="AB_hydrolase_fold"/>
</dbReference>
<gene>
    <name evidence="3" type="ORF">UFOPK2166_00890</name>
</gene>
<evidence type="ECO:0000313" key="3">
    <source>
        <dbReference type="EMBL" id="CAB4652331.1"/>
    </source>
</evidence>
<proteinExistence type="predicted"/>
<dbReference type="PANTHER" id="PTHR43798:SF31">
    <property type="entry name" value="AB HYDROLASE SUPERFAMILY PROTEIN YCLE"/>
    <property type="match status" value="1"/>
</dbReference>
<evidence type="ECO:0000259" key="2">
    <source>
        <dbReference type="Pfam" id="PF00561"/>
    </source>
</evidence>
<dbReference type="GO" id="GO:0016020">
    <property type="term" value="C:membrane"/>
    <property type="evidence" value="ECO:0007669"/>
    <property type="project" value="TreeGrafter"/>
</dbReference>
<protein>
    <submittedName>
        <fullName evidence="3">Unannotated protein</fullName>
    </submittedName>
</protein>
<dbReference type="EMBL" id="CAEZWB010000118">
    <property type="protein sequence ID" value="CAB4652331.1"/>
    <property type="molecule type" value="Genomic_DNA"/>
</dbReference>
<dbReference type="Pfam" id="PF00561">
    <property type="entry name" value="Abhydrolase_1"/>
    <property type="match status" value="1"/>
</dbReference>
<dbReference type="PANTHER" id="PTHR43798">
    <property type="entry name" value="MONOACYLGLYCEROL LIPASE"/>
    <property type="match status" value="1"/>
</dbReference>
<feature type="domain" description="AB hydrolase-1" evidence="2">
    <location>
        <begin position="45"/>
        <end position="149"/>
    </location>
</feature>
<organism evidence="3">
    <name type="scientific">freshwater metagenome</name>
    <dbReference type="NCBI Taxonomy" id="449393"/>
    <lineage>
        <taxon>unclassified sequences</taxon>
        <taxon>metagenomes</taxon>
        <taxon>ecological metagenomes</taxon>
    </lineage>
</organism>
<dbReference type="SUPFAM" id="SSF53474">
    <property type="entry name" value="alpha/beta-Hydrolases"/>
    <property type="match status" value="1"/>
</dbReference>
<evidence type="ECO:0000256" key="1">
    <source>
        <dbReference type="ARBA" id="ARBA00022801"/>
    </source>
</evidence>
<name>A0A6J6KRT0_9ZZZZ</name>